<feature type="region of interest" description="Disordered" evidence="1">
    <location>
        <begin position="1"/>
        <end position="47"/>
    </location>
</feature>
<evidence type="ECO:0000313" key="3">
    <source>
        <dbReference type="Proteomes" id="UP000235728"/>
    </source>
</evidence>
<evidence type="ECO:0000256" key="1">
    <source>
        <dbReference type="SAM" id="MobiDB-lite"/>
    </source>
</evidence>
<reference evidence="2 3" key="1">
    <citation type="journal article" date="2016" name="Appl. Microbiol. Biotechnol.">
        <title>Characterization of T-DNA insertion mutants with decreased virulence in the entomopathogenic fungus Beauveria bassiana JEF-007.</title>
        <authorList>
            <person name="Kim S."/>
            <person name="Lee S.J."/>
            <person name="Nai Y.S."/>
            <person name="Yu J.S."/>
            <person name="Lee M.R."/>
            <person name="Yang Y.T."/>
            <person name="Kim J.S."/>
        </authorList>
    </citation>
    <scope>NUCLEOTIDE SEQUENCE [LARGE SCALE GENOMIC DNA]</scope>
    <source>
        <strain evidence="2 3">JEF-007</strain>
    </source>
</reference>
<proteinExistence type="predicted"/>
<gene>
    <name evidence="2" type="ORF">BM221_003960</name>
</gene>
<organism evidence="2 3">
    <name type="scientific">Beauveria bassiana</name>
    <name type="common">White muscardine disease fungus</name>
    <name type="synonym">Tritirachium shiotae</name>
    <dbReference type="NCBI Taxonomy" id="176275"/>
    <lineage>
        <taxon>Eukaryota</taxon>
        <taxon>Fungi</taxon>
        <taxon>Dikarya</taxon>
        <taxon>Ascomycota</taxon>
        <taxon>Pezizomycotina</taxon>
        <taxon>Sordariomycetes</taxon>
        <taxon>Hypocreomycetidae</taxon>
        <taxon>Hypocreales</taxon>
        <taxon>Cordycipitaceae</taxon>
        <taxon>Beauveria</taxon>
    </lineage>
</organism>
<dbReference type="EMBL" id="MRVG01000004">
    <property type="protein sequence ID" value="PMB69321.1"/>
    <property type="molecule type" value="Genomic_DNA"/>
</dbReference>
<evidence type="ECO:0000313" key="2">
    <source>
        <dbReference type="EMBL" id="PMB69321.1"/>
    </source>
</evidence>
<comment type="caution">
    <text evidence="2">The sequence shown here is derived from an EMBL/GenBank/DDBJ whole genome shotgun (WGS) entry which is preliminary data.</text>
</comment>
<dbReference type="Proteomes" id="UP000235728">
    <property type="component" value="Unassembled WGS sequence"/>
</dbReference>
<name>A0A2N6NPW1_BEABA</name>
<feature type="compositionally biased region" description="Basic and acidic residues" evidence="1">
    <location>
        <begin position="1"/>
        <end position="10"/>
    </location>
</feature>
<sequence>MEMSWGRRPDPALNKPFTTKSRREGSSEARMGQPRRHCGASQVPQRPVSYNARAEATMRPRSVKYQSAAALTQQYMSDR</sequence>
<accession>A0A2N6NPW1</accession>
<protein>
    <submittedName>
        <fullName evidence="2">Uncharacterized protein</fullName>
    </submittedName>
</protein>
<dbReference type="AlphaFoldDB" id="A0A2N6NPW1"/>